<dbReference type="Pfam" id="PF10547">
    <property type="entry name" value="P22_AR_N"/>
    <property type="match status" value="1"/>
</dbReference>
<accession>A0ABW1S8G2</accession>
<dbReference type="RefSeq" id="WP_377377228.1">
    <property type="nucleotide sequence ID" value="NZ_JBHSSW010000008.1"/>
</dbReference>
<protein>
    <submittedName>
        <fullName evidence="2">Phage antirepressor N-terminal domain-containing protein</fullName>
    </submittedName>
</protein>
<keyword evidence="3" id="KW-1185">Reference proteome</keyword>
<dbReference type="EMBL" id="JBHSSW010000008">
    <property type="protein sequence ID" value="MFC6197803.1"/>
    <property type="molecule type" value="Genomic_DNA"/>
</dbReference>
<gene>
    <name evidence="2" type="ORF">ACFQDM_06925</name>
</gene>
<comment type="caution">
    <text evidence="2">The sequence shown here is derived from an EMBL/GenBank/DDBJ whole genome shotgun (WGS) entry which is preliminary data.</text>
</comment>
<name>A0ABW1S8G2_9PROT</name>
<feature type="domain" description="Antirepressor protein ant N-terminal" evidence="1">
    <location>
        <begin position="2"/>
        <end position="112"/>
    </location>
</feature>
<dbReference type="Proteomes" id="UP001596303">
    <property type="component" value="Unassembled WGS sequence"/>
</dbReference>
<organism evidence="2 3">
    <name type="scientific">Ponticaulis profundi</name>
    <dbReference type="NCBI Taxonomy" id="2665222"/>
    <lineage>
        <taxon>Bacteria</taxon>
        <taxon>Pseudomonadati</taxon>
        <taxon>Pseudomonadota</taxon>
        <taxon>Alphaproteobacteria</taxon>
        <taxon>Hyphomonadales</taxon>
        <taxon>Hyphomonadaceae</taxon>
        <taxon>Ponticaulis</taxon>
    </lineage>
</organism>
<evidence type="ECO:0000313" key="2">
    <source>
        <dbReference type="EMBL" id="MFC6197803.1"/>
    </source>
</evidence>
<dbReference type="PRINTS" id="PR01994">
    <property type="entry name" value="ANTIREPRESSR"/>
</dbReference>
<sequence length="254" mass="28758">MNFHGDEILTTKHNGEPYVAMRRIVENLSIDWASQFVKLKDQRTKFMCCDITTHDTSGRQQSMLCMPVSKLPLWLATINPNKIKDDQKREKIEQYQEESAIALHQYWTQGVAVRSDMDGVVTDLDPRVLKVLGGIMKGIVHKEMGHVLPAMVQSFVAENYLTIAQGMNSADILDMAGVHNRKGLRGLAQKVSNAVRKYCNQANIPPHITNTGSVRVYTYPPVAVKNWLENGGRDMIRRWVEEKRGQGVLKLVTK</sequence>
<dbReference type="InterPro" id="IPR018875">
    <property type="entry name" value="Antirepressor_Ant_N"/>
</dbReference>
<evidence type="ECO:0000313" key="3">
    <source>
        <dbReference type="Proteomes" id="UP001596303"/>
    </source>
</evidence>
<proteinExistence type="predicted"/>
<reference evidence="3" key="1">
    <citation type="journal article" date="2019" name="Int. J. Syst. Evol. Microbiol.">
        <title>The Global Catalogue of Microorganisms (GCM) 10K type strain sequencing project: providing services to taxonomists for standard genome sequencing and annotation.</title>
        <authorList>
            <consortium name="The Broad Institute Genomics Platform"/>
            <consortium name="The Broad Institute Genome Sequencing Center for Infectious Disease"/>
            <person name="Wu L."/>
            <person name="Ma J."/>
        </authorList>
    </citation>
    <scope>NUCLEOTIDE SEQUENCE [LARGE SCALE GENOMIC DNA]</scope>
    <source>
        <strain evidence="3">CGMCC-1.15741</strain>
    </source>
</reference>
<evidence type="ECO:0000259" key="1">
    <source>
        <dbReference type="Pfam" id="PF10547"/>
    </source>
</evidence>